<dbReference type="EMBL" id="JAXCLW010000005">
    <property type="protein sequence ID" value="MDY0884573.1"/>
    <property type="molecule type" value="Genomic_DNA"/>
</dbReference>
<dbReference type="RefSeq" id="WP_320509646.1">
    <property type="nucleotide sequence ID" value="NZ_JAXCLW010000005.1"/>
</dbReference>
<feature type="domain" description="Rap1a immunity protein" evidence="2">
    <location>
        <begin position="37"/>
        <end position="130"/>
    </location>
</feature>
<evidence type="ECO:0000259" key="2">
    <source>
        <dbReference type="Pfam" id="PF18602"/>
    </source>
</evidence>
<keyword evidence="1" id="KW-0732">Signal</keyword>
<feature type="signal peptide" evidence="1">
    <location>
        <begin position="1"/>
        <end position="21"/>
    </location>
</feature>
<proteinExistence type="predicted"/>
<evidence type="ECO:0000313" key="4">
    <source>
        <dbReference type="Proteomes" id="UP001279642"/>
    </source>
</evidence>
<sequence>MAYPRVAVAVIAFLLVAAVPAGYSAEAATADQFEVRTTADYVALCTTPPEDDTYQAATAFCYGFAVGAYQYYAALAEQSASYRYVCLPTPPPTRSSALTDFVAWLKTHQQYLPEKPVDTIFRYLQARYPCGQ</sequence>
<name>A0ABU5EEC1_9PROT</name>
<accession>A0ABU5EEC1</accession>
<protein>
    <submittedName>
        <fullName evidence="3">Rap1a/Tai family immunity protein</fullName>
    </submittedName>
</protein>
<evidence type="ECO:0000313" key="3">
    <source>
        <dbReference type="EMBL" id="MDY0884573.1"/>
    </source>
</evidence>
<comment type="caution">
    <text evidence="3">The sequence shown here is derived from an EMBL/GenBank/DDBJ whole genome shotgun (WGS) entry which is preliminary data.</text>
</comment>
<evidence type="ECO:0000256" key="1">
    <source>
        <dbReference type="SAM" id="SignalP"/>
    </source>
</evidence>
<dbReference type="InterPro" id="IPR041238">
    <property type="entry name" value="Rap1a"/>
</dbReference>
<gene>
    <name evidence="3" type="ORF">SMD27_17145</name>
</gene>
<keyword evidence="4" id="KW-1185">Reference proteome</keyword>
<dbReference type="Proteomes" id="UP001279642">
    <property type="component" value="Unassembled WGS sequence"/>
</dbReference>
<feature type="chain" id="PRO_5046629905" evidence="1">
    <location>
        <begin position="22"/>
        <end position="132"/>
    </location>
</feature>
<dbReference type="Pfam" id="PF18602">
    <property type="entry name" value="Rap1a"/>
    <property type="match status" value="1"/>
</dbReference>
<reference evidence="3 4" key="1">
    <citation type="journal article" date="2016" name="Antonie Van Leeuwenhoek">
        <title>Dongia soli sp. nov., isolated from soil from Dokdo, Korea.</title>
        <authorList>
            <person name="Kim D.U."/>
            <person name="Lee H."/>
            <person name="Kim H."/>
            <person name="Kim S.G."/>
            <person name="Ka J.O."/>
        </authorList>
    </citation>
    <scope>NUCLEOTIDE SEQUENCE [LARGE SCALE GENOMIC DNA]</scope>
    <source>
        <strain evidence="3 4">D78</strain>
    </source>
</reference>
<organism evidence="3 4">
    <name type="scientific">Dongia soli</name>
    <dbReference type="NCBI Taxonomy" id="600628"/>
    <lineage>
        <taxon>Bacteria</taxon>
        <taxon>Pseudomonadati</taxon>
        <taxon>Pseudomonadota</taxon>
        <taxon>Alphaproteobacteria</taxon>
        <taxon>Rhodospirillales</taxon>
        <taxon>Dongiaceae</taxon>
        <taxon>Dongia</taxon>
    </lineage>
</organism>